<dbReference type="AlphaFoldDB" id="A0A919LB08"/>
<keyword evidence="2" id="KW-1185">Reference proteome</keyword>
<evidence type="ECO:0008006" key="3">
    <source>
        <dbReference type="Google" id="ProtNLM"/>
    </source>
</evidence>
<proteinExistence type="predicted"/>
<sequence length="187" mass="20876">MPYPDHLRRLAESALAAVPATEAEEVYALSFLLWHEQDDPRLPVLTIGYNTETRARLSLQGASDPQEARWNYAFWIQNELAVAGDPAEDPAGAAAREEWIRALGLWYEEPQNPADAADDGRIEARFREACCLLARTLHTTGVIERSLGRTVPVIVHELEYDEETARLTEAANPPGLADAFTDWVRHG</sequence>
<dbReference type="OrthoDB" id="1148327at2"/>
<dbReference type="Proteomes" id="UP000600026">
    <property type="component" value="Unassembled WGS sequence"/>
</dbReference>
<reference evidence="1" key="1">
    <citation type="submission" date="2020-09" db="EMBL/GenBank/DDBJ databases">
        <title>Whole genome shotgun sequence of Streptomyces xanthophaeus NBRC 12829.</title>
        <authorList>
            <person name="Komaki H."/>
            <person name="Tamura T."/>
        </authorList>
    </citation>
    <scope>NUCLEOTIDE SEQUENCE</scope>
    <source>
        <strain evidence="1">NBRC 12829</strain>
    </source>
</reference>
<protein>
    <recommendedName>
        <fullName evidence="3">DUF4303 domain-containing protein</fullName>
    </recommendedName>
</protein>
<dbReference type="EMBL" id="BNEE01000004">
    <property type="protein sequence ID" value="GHI83420.1"/>
    <property type="molecule type" value="Genomic_DNA"/>
</dbReference>
<accession>A0A919LB08</accession>
<organism evidence="1 2">
    <name type="scientific">Streptomyces xanthophaeus</name>
    <dbReference type="NCBI Taxonomy" id="67385"/>
    <lineage>
        <taxon>Bacteria</taxon>
        <taxon>Bacillati</taxon>
        <taxon>Actinomycetota</taxon>
        <taxon>Actinomycetes</taxon>
        <taxon>Kitasatosporales</taxon>
        <taxon>Streptomycetaceae</taxon>
        <taxon>Streptomyces</taxon>
    </lineage>
</organism>
<evidence type="ECO:0000313" key="2">
    <source>
        <dbReference type="Proteomes" id="UP000600026"/>
    </source>
</evidence>
<dbReference type="RefSeq" id="WP_051858802.1">
    <property type="nucleotide sequence ID" value="NZ_BNEE01000004.1"/>
</dbReference>
<comment type="caution">
    <text evidence="1">The sequence shown here is derived from an EMBL/GenBank/DDBJ whole genome shotgun (WGS) entry which is preliminary data.</text>
</comment>
<gene>
    <name evidence="1" type="ORF">Sxan_07840</name>
</gene>
<evidence type="ECO:0000313" key="1">
    <source>
        <dbReference type="EMBL" id="GHI83420.1"/>
    </source>
</evidence>
<name>A0A919LB08_9ACTN</name>